<dbReference type="PROSITE" id="PS51032">
    <property type="entry name" value="AP2_ERF"/>
    <property type="match status" value="1"/>
</dbReference>
<proteinExistence type="predicted"/>
<dbReference type="Proteomes" id="UP000657918">
    <property type="component" value="Unassembled WGS sequence"/>
</dbReference>
<gene>
    <name evidence="7" type="ORF">SADUNF_Sadunf18G0087700</name>
</gene>
<dbReference type="SUPFAM" id="SSF54171">
    <property type="entry name" value="DNA-binding domain"/>
    <property type="match status" value="1"/>
</dbReference>
<dbReference type="InterPro" id="IPR001471">
    <property type="entry name" value="AP2/ERF_dom"/>
</dbReference>
<dbReference type="InterPro" id="IPR016177">
    <property type="entry name" value="DNA-bd_dom_sf"/>
</dbReference>
<evidence type="ECO:0000256" key="5">
    <source>
        <dbReference type="ARBA" id="ARBA00023242"/>
    </source>
</evidence>
<reference evidence="7 8" key="1">
    <citation type="submission" date="2020-10" db="EMBL/GenBank/DDBJ databases">
        <title>Plant Genome Project.</title>
        <authorList>
            <person name="Zhang R.-G."/>
        </authorList>
    </citation>
    <scope>NUCLEOTIDE SEQUENCE [LARGE SCALE GENOMIC DNA]</scope>
    <source>
        <strain evidence="7">FAFU-HL-1</strain>
        <tissue evidence="7">Leaf</tissue>
    </source>
</reference>
<dbReference type="GO" id="GO:0005634">
    <property type="term" value="C:nucleus"/>
    <property type="evidence" value="ECO:0007669"/>
    <property type="project" value="UniProtKB-SubCell"/>
</dbReference>
<evidence type="ECO:0000256" key="3">
    <source>
        <dbReference type="ARBA" id="ARBA00023125"/>
    </source>
</evidence>
<evidence type="ECO:0000256" key="1">
    <source>
        <dbReference type="ARBA" id="ARBA00004123"/>
    </source>
</evidence>
<dbReference type="GO" id="GO:0003700">
    <property type="term" value="F:DNA-binding transcription factor activity"/>
    <property type="evidence" value="ECO:0007669"/>
    <property type="project" value="InterPro"/>
</dbReference>
<organism evidence="7 8">
    <name type="scientific">Salix dunnii</name>
    <dbReference type="NCBI Taxonomy" id="1413687"/>
    <lineage>
        <taxon>Eukaryota</taxon>
        <taxon>Viridiplantae</taxon>
        <taxon>Streptophyta</taxon>
        <taxon>Embryophyta</taxon>
        <taxon>Tracheophyta</taxon>
        <taxon>Spermatophyta</taxon>
        <taxon>Magnoliopsida</taxon>
        <taxon>eudicotyledons</taxon>
        <taxon>Gunneridae</taxon>
        <taxon>Pentapetalae</taxon>
        <taxon>rosids</taxon>
        <taxon>fabids</taxon>
        <taxon>Malpighiales</taxon>
        <taxon>Salicaceae</taxon>
        <taxon>Saliceae</taxon>
        <taxon>Salix</taxon>
    </lineage>
</organism>
<keyword evidence="5" id="KW-0539">Nucleus</keyword>
<protein>
    <recommendedName>
        <fullName evidence="6">AP2/ERF domain-containing protein</fullName>
    </recommendedName>
</protein>
<keyword evidence="3" id="KW-0238">DNA-binding</keyword>
<dbReference type="Gene3D" id="3.30.730.10">
    <property type="entry name" value="AP2/ERF domain"/>
    <property type="match status" value="1"/>
</dbReference>
<keyword evidence="2" id="KW-0805">Transcription regulation</keyword>
<dbReference type="AlphaFoldDB" id="A0A835J3W9"/>
<evidence type="ECO:0000256" key="4">
    <source>
        <dbReference type="ARBA" id="ARBA00023163"/>
    </source>
</evidence>
<comment type="subcellular location">
    <subcellularLocation>
        <location evidence="1">Nucleus</location>
    </subcellularLocation>
</comment>
<evidence type="ECO:0000313" key="7">
    <source>
        <dbReference type="EMBL" id="KAF9662760.1"/>
    </source>
</evidence>
<dbReference type="EMBL" id="JADGMS010000018">
    <property type="protein sequence ID" value="KAF9662760.1"/>
    <property type="molecule type" value="Genomic_DNA"/>
</dbReference>
<comment type="caution">
    <text evidence="7">The sequence shown here is derived from an EMBL/GenBank/DDBJ whole genome shotgun (WGS) entry which is preliminary data.</text>
</comment>
<sequence length="167" mass="18112">MGGDWLQYFRCAALVSDLSTPKEGDDLMGRKGSVMKWVNEGAGYGRAFMFPLLGRCALFCGHEARGNGRLLFPAVRNSMEEENVSLILNGKTSVAEEFSDSNSSTHPFPASKRARSGCNGSASIFGVVVPLPNGHWGCQIYANPQRIWLGTFKSEKEAALAYDNAAI</sequence>
<evidence type="ECO:0000256" key="2">
    <source>
        <dbReference type="ARBA" id="ARBA00023015"/>
    </source>
</evidence>
<keyword evidence="4" id="KW-0804">Transcription</keyword>
<dbReference type="OrthoDB" id="1567499at2759"/>
<dbReference type="GO" id="GO:0003677">
    <property type="term" value="F:DNA binding"/>
    <property type="evidence" value="ECO:0007669"/>
    <property type="project" value="UniProtKB-KW"/>
</dbReference>
<feature type="domain" description="AP2/ERF" evidence="6">
    <location>
        <begin position="123"/>
        <end position="167"/>
    </location>
</feature>
<evidence type="ECO:0000313" key="8">
    <source>
        <dbReference type="Proteomes" id="UP000657918"/>
    </source>
</evidence>
<keyword evidence="8" id="KW-1185">Reference proteome</keyword>
<name>A0A835J3W9_9ROSI</name>
<accession>A0A835J3W9</accession>
<dbReference type="SMART" id="SM00380">
    <property type="entry name" value="AP2"/>
    <property type="match status" value="1"/>
</dbReference>
<dbReference type="InterPro" id="IPR036955">
    <property type="entry name" value="AP2/ERF_dom_sf"/>
</dbReference>
<evidence type="ECO:0000259" key="6">
    <source>
        <dbReference type="PROSITE" id="PS51032"/>
    </source>
</evidence>